<keyword evidence="2" id="KW-0547">Nucleotide-binding</keyword>
<dbReference type="InterPro" id="IPR027417">
    <property type="entry name" value="P-loop_NTPase"/>
</dbReference>
<keyword evidence="3" id="KW-0067">ATP-binding</keyword>
<name>A0A1M5F079_LOKAT</name>
<dbReference type="GO" id="GO:0016887">
    <property type="term" value="F:ATP hydrolysis activity"/>
    <property type="evidence" value="ECO:0007669"/>
    <property type="project" value="InterPro"/>
</dbReference>
<accession>A0A1M5F079</accession>
<protein>
    <submittedName>
        <fullName evidence="5">ATPase family associated with various cellular activities (AAA)</fullName>
    </submittedName>
</protein>
<dbReference type="Proteomes" id="UP000183987">
    <property type="component" value="Unassembled WGS sequence"/>
</dbReference>
<keyword evidence="6" id="KW-1185">Reference proteome</keyword>
<evidence type="ECO:0000259" key="4">
    <source>
        <dbReference type="SMART" id="SM00382"/>
    </source>
</evidence>
<evidence type="ECO:0000313" key="5">
    <source>
        <dbReference type="EMBL" id="SHF84846.1"/>
    </source>
</evidence>
<sequence length="370" mass="40809">MDPKKIIELVEAALAADYPRVRKAANAIARVMGDDGQEEGATALRSLLRKKGVPLRASGHMEQLPVDVKSRLPLVEEQEWPVTPIFINEPAHMAIADFVSDAQNLEEFSRNGIASRLAIMLSGPPGTGKSLLAGHIASQLNRPLYVVRLDSLISSLLGDTAKNVRAVFDFIPTKNAVLFLDEIDAVAKFRDDRQELGELKRVVNTVIQGLDSLDDSAVVVAATNHSQLLDPAIWRRFPYQLEIGLPNETVREALWNYFLFGDKDPEGVSKILAVISPNLTGADIERISLAARRRMLLNKNELHLGEVTTAIINARTSEGHTGERRRQGALDNKEMARHLQQHGLNAPQIAKLLGVSRQWSLRLLNEADNG</sequence>
<reference evidence="6" key="1">
    <citation type="submission" date="2016-11" db="EMBL/GenBank/DDBJ databases">
        <authorList>
            <person name="Varghese N."/>
            <person name="Submissions S."/>
        </authorList>
    </citation>
    <scope>NUCLEOTIDE SEQUENCE [LARGE SCALE GENOMIC DNA]</scope>
    <source>
        <strain evidence="6">DSM 29326</strain>
    </source>
</reference>
<dbReference type="CDD" id="cd19481">
    <property type="entry name" value="RecA-like_protease"/>
    <property type="match status" value="1"/>
</dbReference>
<dbReference type="InterPro" id="IPR003593">
    <property type="entry name" value="AAA+_ATPase"/>
</dbReference>
<dbReference type="PANTHER" id="PTHR23073">
    <property type="entry name" value="26S PROTEASOME REGULATORY SUBUNIT"/>
    <property type="match status" value="1"/>
</dbReference>
<dbReference type="InterPro" id="IPR050221">
    <property type="entry name" value="26S_Proteasome_ATPase"/>
</dbReference>
<dbReference type="SMART" id="SM00382">
    <property type="entry name" value="AAA"/>
    <property type="match status" value="1"/>
</dbReference>
<dbReference type="SUPFAM" id="SSF52540">
    <property type="entry name" value="P-loop containing nucleoside triphosphate hydrolases"/>
    <property type="match status" value="1"/>
</dbReference>
<evidence type="ECO:0000256" key="2">
    <source>
        <dbReference type="ARBA" id="ARBA00022741"/>
    </source>
</evidence>
<dbReference type="InterPro" id="IPR003959">
    <property type="entry name" value="ATPase_AAA_core"/>
</dbReference>
<evidence type="ECO:0000256" key="3">
    <source>
        <dbReference type="ARBA" id="ARBA00022840"/>
    </source>
</evidence>
<evidence type="ECO:0000256" key="1">
    <source>
        <dbReference type="ARBA" id="ARBA00006914"/>
    </source>
</evidence>
<feature type="domain" description="AAA+ ATPase" evidence="4">
    <location>
        <begin position="115"/>
        <end position="247"/>
    </location>
</feature>
<dbReference type="Gene3D" id="3.40.50.300">
    <property type="entry name" value="P-loop containing nucleotide triphosphate hydrolases"/>
    <property type="match status" value="1"/>
</dbReference>
<proteinExistence type="inferred from homology"/>
<evidence type="ECO:0000313" key="6">
    <source>
        <dbReference type="Proteomes" id="UP000183987"/>
    </source>
</evidence>
<organism evidence="5 6">
    <name type="scientific">Loktanella atrilutea</name>
    <dbReference type="NCBI Taxonomy" id="366533"/>
    <lineage>
        <taxon>Bacteria</taxon>
        <taxon>Pseudomonadati</taxon>
        <taxon>Pseudomonadota</taxon>
        <taxon>Alphaproteobacteria</taxon>
        <taxon>Rhodobacterales</taxon>
        <taxon>Roseobacteraceae</taxon>
        <taxon>Loktanella</taxon>
    </lineage>
</organism>
<dbReference type="EMBL" id="FQUE01000016">
    <property type="protein sequence ID" value="SHF84846.1"/>
    <property type="molecule type" value="Genomic_DNA"/>
</dbReference>
<dbReference type="Pfam" id="PF00004">
    <property type="entry name" value="AAA"/>
    <property type="match status" value="1"/>
</dbReference>
<dbReference type="RefSeq" id="WP_072858769.1">
    <property type="nucleotide sequence ID" value="NZ_FQUE01000016.1"/>
</dbReference>
<dbReference type="GO" id="GO:0005524">
    <property type="term" value="F:ATP binding"/>
    <property type="evidence" value="ECO:0007669"/>
    <property type="project" value="UniProtKB-KW"/>
</dbReference>
<comment type="similarity">
    <text evidence="1">Belongs to the AAA ATPase family.</text>
</comment>
<dbReference type="AlphaFoldDB" id="A0A1M5F079"/>
<gene>
    <name evidence="5" type="ORF">SAMN05444339_11611</name>
</gene>
<dbReference type="STRING" id="366533.SAMN05444339_11611"/>